<evidence type="ECO:0000256" key="2">
    <source>
        <dbReference type="SAM" id="Phobius"/>
    </source>
</evidence>
<evidence type="ECO:0000256" key="1">
    <source>
        <dbReference type="SAM" id="MobiDB-lite"/>
    </source>
</evidence>
<keyword evidence="2" id="KW-0472">Membrane</keyword>
<name>A0AAP0PHD9_9MAGN</name>
<dbReference type="Proteomes" id="UP001420932">
    <property type="component" value="Unassembled WGS sequence"/>
</dbReference>
<keyword evidence="2" id="KW-1133">Transmembrane helix</keyword>
<feature type="transmembrane region" description="Helical" evidence="2">
    <location>
        <begin position="36"/>
        <end position="65"/>
    </location>
</feature>
<sequence>MGWSCRGTAEAGPGPGPGMGPHSPLFWSTEESTPPFHIALAIALFSLSNSAMLSLPFVTTTFGLLASQPQ</sequence>
<reference evidence="3 4" key="1">
    <citation type="submission" date="2024-01" db="EMBL/GenBank/DDBJ databases">
        <title>Genome assemblies of Stephania.</title>
        <authorList>
            <person name="Yang L."/>
        </authorList>
    </citation>
    <scope>NUCLEOTIDE SEQUENCE [LARGE SCALE GENOMIC DNA]</scope>
    <source>
        <strain evidence="3">YNDBR</strain>
        <tissue evidence="3">Leaf</tissue>
    </source>
</reference>
<gene>
    <name evidence="3" type="ORF">Syun_012299</name>
</gene>
<comment type="caution">
    <text evidence="3">The sequence shown here is derived from an EMBL/GenBank/DDBJ whole genome shotgun (WGS) entry which is preliminary data.</text>
</comment>
<feature type="region of interest" description="Disordered" evidence="1">
    <location>
        <begin position="1"/>
        <end position="28"/>
    </location>
</feature>
<proteinExistence type="predicted"/>
<dbReference type="EMBL" id="JBBNAF010000005">
    <property type="protein sequence ID" value="KAK9142899.1"/>
    <property type="molecule type" value="Genomic_DNA"/>
</dbReference>
<evidence type="ECO:0000313" key="4">
    <source>
        <dbReference type="Proteomes" id="UP001420932"/>
    </source>
</evidence>
<keyword evidence="2" id="KW-0812">Transmembrane</keyword>
<organism evidence="3 4">
    <name type="scientific">Stephania yunnanensis</name>
    <dbReference type="NCBI Taxonomy" id="152371"/>
    <lineage>
        <taxon>Eukaryota</taxon>
        <taxon>Viridiplantae</taxon>
        <taxon>Streptophyta</taxon>
        <taxon>Embryophyta</taxon>
        <taxon>Tracheophyta</taxon>
        <taxon>Spermatophyta</taxon>
        <taxon>Magnoliopsida</taxon>
        <taxon>Ranunculales</taxon>
        <taxon>Menispermaceae</taxon>
        <taxon>Menispermoideae</taxon>
        <taxon>Cissampelideae</taxon>
        <taxon>Stephania</taxon>
    </lineage>
</organism>
<evidence type="ECO:0000313" key="3">
    <source>
        <dbReference type="EMBL" id="KAK9142899.1"/>
    </source>
</evidence>
<keyword evidence="4" id="KW-1185">Reference proteome</keyword>
<dbReference type="AlphaFoldDB" id="A0AAP0PHD9"/>
<accession>A0AAP0PHD9</accession>
<protein>
    <submittedName>
        <fullName evidence="3">Uncharacterized protein</fullName>
    </submittedName>
</protein>